<dbReference type="STRING" id="1121003.SAMN03080618_03260"/>
<evidence type="ECO:0008006" key="3">
    <source>
        <dbReference type="Google" id="ProtNLM"/>
    </source>
</evidence>
<name>A0A1I3S8R4_9HYPH</name>
<dbReference type="AlphaFoldDB" id="A0A1I3S8R4"/>
<accession>A0A1I3S8R4</accession>
<gene>
    <name evidence="1" type="ORF">SAMN03080618_03260</name>
</gene>
<protein>
    <recommendedName>
        <fullName evidence="3">Transcriptional regulator</fullName>
    </recommendedName>
</protein>
<organism evidence="1 2">
    <name type="scientific">Aquamicrobium aerolatum DSM 21857</name>
    <dbReference type="NCBI Taxonomy" id="1121003"/>
    <lineage>
        <taxon>Bacteria</taxon>
        <taxon>Pseudomonadati</taxon>
        <taxon>Pseudomonadota</taxon>
        <taxon>Alphaproteobacteria</taxon>
        <taxon>Hyphomicrobiales</taxon>
        <taxon>Phyllobacteriaceae</taxon>
        <taxon>Aerobium</taxon>
    </lineage>
</organism>
<proteinExistence type="predicted"/>
<evidence type="ECO:0000313" key="2">
    <source>
        <dbReference type="Proteomes" id="UP000242763"/>
    </source>
</evidence>
<dbReference type="EMBL" id="FORF01000027">
    <property type="protein sequence ID" value="SFJ53926.1"/>
    <property type="molecule type" value="Genomic_DNA"/>
</dbReference>
<dbReference type="InterPro" id="IPR010982">
    <property type="entry name" value="Lambda_DNA-bd_dom_sf"/>
</dbReference>
<keyword evidence="2" id="KW-1185">Reference proteome</keyword>
<reference evidence="2" key="1">
    <citation type="submission" date="2016-10" db="EMBL/GenBank/DDBJ databases">
        <authorList>
            <person name="Varghese N."/>
            <person name="Submissions S."/>
        </authorList>
    </citation>
    <scope>NUCLEOTIDE SEQUENCE [LARGE SCALE GENOMIC DNA]</scope>
    <source>
        <strain evidence="2">DSM 21857</strain>
    </source>
</reference>
<sequence length="74" mass="7845">MRAARGLLRWSADDLAKASKVGVATIRRAEATDDEPKTTGANLAAIRTALEAAGVVFIDQNGNGPGVRLRDRQL</sequence>
<dbReference type="Gene3D" id="1.10.260.40">
    <property type="entry name" value="lambda repressor-like DNA-binding domains"/>
    <property type="match status" value="1"/>
</dbReference>
<evidence type="ECO:0000313" key="1">
    <source>
        <dbReference type="EMBL" id="SFJ53926.1"/>
    </source>
</evidence>
<dbReference type="Proteomes" id="UP000242763">
    <property type="component" value="Unassembled WGS sequence"/>
</dbReference>
<dbReference type="GO" id="GO:0003677">
    <property type="term" value="F:DNA binding"/>
    <property type="evidence" value="ECO:0007669"/>
    <property type="project" value="InterPro"/>
</dbReference>